<gene>
    <name evidence="2" type="ORF">KTN04_09960</name>
</gene>
<dbReference type="EMBL" id="JAHQZT010000010">
    <property type="protein sequence ID" value="MBV0933662.1"/>
    <property type="molecule type" value="Genomic_DNA"/>
</dbReference>
<reference evidence="2 3" key="1">
    <citation type="submission" date="2021-06" db="EMBL/GenBank/DDBJ databases">
        <title>Bacterium isolated from marine sediment.</title>
        <authorList>
            <person name="Zhu K.-L."/>
            <person name="Du Z.-J."/>
            <person name="Liang Q.-Y."/>
        </authorList>
    </citation>
    <scope>NUCLEOTIDE SEQUENCE [LARGE SCALE GENOMIC DNA]</scope>
    <source>
        <strain evidence="2 3">A346</strain>
    </source>
</reference>
<keyword evidence="1" id="KW-0732">Signal</keyword>
<proteinExistence type="predicted"/>
<keyword evidence="3" id="KW-1185">Reference proteome</keyword>
<sequence>MFKNISKTIARTALVASFGMLSMTAAQAAEAAPEVGHISWNWWQAAAAPHDSGSTPVTLAAHNAEIGHIGWSWWGHNGQPSDNAQADVHLSELTPENGHVDWQWWNDKTAG</sequence>
<accession>A0ABS6MD53</accession>
<name>A0ABS6MD53_9GAMM</name>
<organism evidence="2 3">
    <name type="scientific">Marinobacterium weihaiense</name>
    <dbReference type="NCBI Taxonomy" id="2851016"/>
    <lineage>
        <taxon>Bacteria</taxon>
        <taxon>Pseudomonadati</taxon>
        <taxon>Pseudomonadota</taxon>
        <taxon>Gammaproteobacteria</taxon>
        <taxon>Oceanospirillales</taxon>
        <taxon>Oceanospirillaceae</taxon>
        <taxon>Marinobacterium</taxon>
    </lineage>
</organism>
<evidence type="ECO:0000256" key="1">
    <source>
        <dbReference type="SAM" id="SignalP"/>
    </source>
</evidence>
<protein>
    <submittedName>
        <fullName evidence="2">Uncharacterized protein</fullName>
    </submittedName>
</protein>
<dbReference type="Proteomes" id="UP000755551">
    <property type="component" value="Unassembled WGS sequence"/>
</dbReference>
<feature type="signal peptide" evidence="1">
    <location>
        <begin position="1"/>
        <end position="28"/>
    </location>
</feature>
<evidence type="ECO:0000313" key="3">
    <source>
        <dbReference type="Proteomes" id="UP000755551"/>
    </source>
</evidence>
<comment type="caution">
    <text evidence="2">The sequence shown here is derived from an EMBL/GenBank/DDBJ whole genome shotgun (WGS) entry which is preliminary data.</text>
</comment>
<evidence type="ECO:0000313" key="2">
    <source>
        <dbReference type="EMBL" id="MBV0933662.1"/>
    </source>
</evidence>
<feature type="chain" id="PRO_5045167988" evidence="1">
    <location>
        <begin position="29"/>
        <end position="111"/>
    </location>
</feature>
<dbReference type="RefSeq" id="WP_217335081.1">
    <property type="nucleotide sequence ID" value="NZ_JAHQZT010000010.1"/>
</dbReference>